<organism evidence="3 4">
    <name type="scientific">Orchesella dallaii</name>
    <dbReference type="NCBI Taxonomy" id="48710"/>
    <lineage>
        <taxon>Eukaryota</taxon>
        <taxon>Metazoa</taxon>
        <taxon>Ecdysozoa</taxon>
        <taxon>Arthropoda</taxon>
        <taxon>Hexapoda</taxon>
        <taxon>Collembola</taxon>
        <taxon>Entomobryomorpha</taxon>
        <taxon>Entomobryoidea</taxon>
        <taxon>Orchesellidae</taxon>
        <taxon>Orchesellinae</taxon>
        <taxon>Orchesella</taxon>
    </lineage>
</organism>
<feature type="region of interest" description="Disordered" evidence="1">
    <location>
        <begin position="139"/>
        <end position="160"/>
    </location>
</feature>
<feature type="compositionally biased region" description="Low complexity" evidence="1">
    <location>
        <begin position="141"/>
        <end position="156"/>
    </location>
</feature>
<feature type="chain" id="PRO_5046060536" evidence="2">
    <location>
        <begin position="28"/>
        <end position="195"/>
    </location>
</feature>
<feature type="signal peptide" evidence="2">
    <location>
        <begin position="1"/>
        <end position="27"/>
    </location>
</feature>
<evidence type="ECO:0000313" key="3">
    <source>
        <dbReference type="EMBL" id="CAL8110586.1"/>
    </source>
</evidence>
<dbReference type="Proteomes" id="UP001642540">
    <property type="component" value="Unassembled WGS sequence"/>
</dbReference>
<protein>
    <submittedName>
        <fullName evidence="3">Uncharacterized protein</fullName>
    </submittedName>
</protein>
<keyword evidence="4" id="KW-1185">Reference proteome</keyword>
<sequence>MGPSKIGCIVSMIFIISIGSQIESTSSHPMARGAAASADGSKCPGTSCVQAPSGTECEARYLEDDNCCPRWVCANGQTAYGRSTAMGVAWKSGDGTSSGYSYSSGTAVSDGLRYGASSAGAQQAPAGYSETMSVDNGNGHMSMSSYSSSSSSSNSNQNAFGHGQQGYGVLRPITNPFAAQQATAVAMFGGGFFGR</sequence>
<comment type="caution">
    <text evidence="3">The sequence shown here is derived from an EMBL/GenBank/DDBJ whole genome shotgun (WGS) entry which is preliminary data.</text>
</comment>
<reference evidence="3 4" key="1">
    <citation type="submission" date="2024-08" db="EMBL/GenBank/DDBJ databases">
        <authorList>
            <person name="Cucini C."/>
            <person name="Frati F."/>
        </authorList>
    </citation>
    <scope>NUCLEOTIDE SEQUENCE [LARGE SCALE GENOMIC DNA]</scope>
</reference>
<name>A0ABP1QRD1_9HEXA</name>
<gene>
    <name evidence="3" type="ORF">ODALV1_LOCUS14357</name>
</gene>
<proteinExistence type="predicted"/>
<evidence type="ECO:0000256" key="1">
    <source>
        <dbReference type="SAM" id="MobiDB-lite"/>
    </source>
</evidence>
<dbReference type="EMBL" id="CAXLJM020000046">
    <property type="protein sequence ID" value="CAL8110586.1"/>
    <property type="molecule type" value="Genomic_DNA"/>
</dbReference>
<evidence type="ECO:0000313" key="4">
    <source>
        <dbReference type="Proteomes" id="UP001642540"/>
    </source>
</evidence>
<evidence type="ECO:0000256" key="2">
    <source>
        <dbReference type="SAM" id="SignalP"/>
    </source>
</evidence>
<accession>A0ABP1QRD1</accession>
<keyword evidence="2" id="KW-0732">Signal</keyword>